<proteinExistence type="predicted"/>
<keyword evidence="5" id="KW-1185">Reference proteome</keyword>
<dbReference type="PROSITE" id="PS00584">
    <property type="entry name" value="PFKB_KINASES_2"/>
    <property type="match status" value="1"/>
</dbReference>
<feature type="domain" description="Carbohydrate kinase PfkB" evidence="3">
    <location>
        <begin position="30"/>
        <end position="85"/>
    </location>
</feature>
<gene>
    <name evidence="4" type="ORF">Esi_0148_0026</name>
</gene>
<dbReference type="EMBL" id="FN648054">
    <property type="protein sequence ID" value="CBN75590.1"/>
    <property type="molecule type" value="Genomic_DNA"/>
</dbReference>
<dbReference type="PANTHER" id="PTHR42774:SF3">
    <property type="entry name" value="KETOHEXOKINASE"/>
    <property type="match status" value="1"/>
</dbReference>
<dbReference type="Proteomes" id="UP000002630">
    <property type="component" value="Linkage Group LG18"/>
</dbReference>
<dbReference type="Pfam" id="PF00294">
    <property type="entry name" value="PfkB"/>
    <property type="match status" value="1"/>
</dbReference>
<organism evidence="4 5">
    <name type="scientific">Ectocarpus siliculosus</name>
    <name type="common">Brown alga</name>
    <name type="synonym">Conferva siliculosa</name>
    <dbReference type="NCBI Taxonomy" id="2880"/>
    <lineage>
        <taxon>Eukaryota</taxon>
        <taxon>Sar</taxon>
        <taxon>Stramenopiles</taxon>
        <taxon>Ochrophyta</taxon>
        <taxon>PX clade</taxon>
        <taxon>Phaeophyceae</taxon>
        <taxon>Ectocarpales</taxon>
        <taxon>Ectocarpaceae</taxon>
        <taxon>Ectocarpus</taxon>
    </lineage>
</organism>
<protein>
    <submittedName>
        <fullName evidence="4">2-keto-3-deoxygluconate kinase</fullName>
    </submittedName>
</protein>
<dbReference type="InParanoid" id="D8LFD0"/>
<evidence type="ECO:0000256" key="1">
    <source>
        <dbReference type="ARBA" id="ARBA00022679"/>
    </source>
</evidence>
<dbReference type="InterPro" id="IPR052562">
    <property type="entry name" value="Ketohexokinase-related"/>
</dbReference>
<sequence length="103" mass="10915">MDDSSTTASSEKKNDSYAPARYVWASAWPIEASDIVDTTGAGDCFIAGFIYGMTHRLGIARTLAVASYVAAKKLSLPGARQGVPTFSQLQADSPGLLSPDWKS</sequence>
<dbReference type="InterPro" id="IPR029056">
    <property type="entry name" value="Ribokinase-like"/>
</dbReference>
<evidence type="ECO:0000256" key="2">
    <source>
        <dbReference type="ARBA" id="ARBA00022777"/>
    </source>
</evidence>
<dbReference type="STRING" id="2880.D8LFD0"/>
<dbReference type="PANTHER" id="PTHR42774">
    <property type="entry name" value="PHOSPHOTRANSFERASE SYSTEM TRANSPORT PROTEIN"/>
    <property type="match status" value="1"/>
</dbReference>
<dbReference type="GO" id="GO:0016301">
    <property type="term" value="F:kinase activity"/>
    <property type="evidence" value="ECO:0007669"/>
    <property type="project" value="UniProtKB-KW"/>
</dbReference>
<reference evidence="4 5" key="1">
    <citation type="journal article" date="2010" name="Nature">
        <title>The Ectocarpus genome and the independent evolution of multicellularity in brown algae.</title>
        <authorList>
            <person name="Cock J.M."/>
            <person name="Sterck L."/>
            <person name="Rouze P."/>
            <person name="Scornet D."/>
            <person name="Allen A.E."/>
            <person name="Amoutzias G."/>
            <person name="Anthouard V."/>
            <person name="Artiguenave F."/>
            <person name="Aury J.M."/>
            <person name="Badger J.H."/>
            <person name="Beszteri B."/>
            <person name="Billiau K."/>
            <person name="Bonnet E."/>
            <person name="Bothwell J.H."/>
            <person name="Bowler C."/>
            <person name="Boyen C."/>
            <person name="Brownlee C."/>
            <person name="Carrano C.J."/>
            <person name="Charrier B."/>
            <person name="Cho G.Y."/>
            <person name="Coelho S.M."/>
            <person name="Collen J."/>
            <person name="Corre E."/>
            <person name="Da Silva C."/>
            <person name="Delage L."/>
            <person name="Delaroque N."/>
            <person name="Dittami S.M."/>
            <person name="Doulbeau S."/>
            <person name="Elias M."/>
            <person name="Farnham G."/>
            <person name="Gachon C.M."/>
            <person name="Gschloessl B."/>
            <person name="Heesch S."/>
            <person name="Jabbari K."/>
            <person name="Jubin C."/>
            <person name="Kawai H."/>
            <person name="Kimura K."/>
            <person name="Kloareg B."/>
            <person name="Kupper F.C."/>
            <person name="Lang D."/>
            <person name="Le Bail A."/>
            <person name="Leblanc C."/>
            <person name="Lerouge P."/>
            <person name="Lohr M."/>
            <person name="Lopez P.J."/>
            <person name="Martens C."/>
            <person name="Maumus F."/>
            <person name="Michel G."/>
            <person name="Miranda-Saavedra D."/>
            <person name="Morales J."/>
            <person name="Moreau H."/>
            <person name="Motomura T."/>
            <person name="Nagasato C."/>
            <person name="Napoli C.A."/>
            <person name="Nelson D.R."/>
            <person name="Nyvall-Collen P."/>
            <person name="Peters A.F."/>
            <person name="Pommier C."/>
            <person name="Potin P."/>
            <person name="Poulain J."/>
            <person name="Quesneville H."/>
            <person name="Read B."/>
            <person name="Rensing S.A."/>
            <person name="Ritter A."/>
            <person name="Rousvoal S."/>
            <person name="Samanta M."/>
            <person name="Samson G."/>
            <person name="Schroeder D.C."/>
            <person name="Segurens B."/>
            <person name="Strittmatter M."/>
            <person name="Tonon T."/>
            <person name="Tregear J.W."/>
            <person name="Valentin K."/>
            <person name="von Dassow P."/>
            <person name="Yamagishi T."/>
            <person name="Van de Peer Y."/>
            <person name="Wincker P."/>
        </authorList>
    </citation>
    <scope>NUCLEOTIDE SEQUENCE [LARGE SCALE GENOMIC DNA]</scope>
    <source>
        <strain evidence="5">Ec32 / CCAP1310/4</strain>
    </source>
</reference>
<dbReference type="InterPro" id="IPR011611">
    <property type="entry name" value="PfkB_dom"/>
</dbReference>
<dbReference type="EMBL" id="FN649743">
    <property type="protein sequence ID" value="CBN75590.1"/>
    <property type="molecule type" value="Genomic_DNA"/>
</dbReference>
<keyword evidence="2 4" id="KW-0418">Kinase</keyword>
<name>D8LFD0_ECTSI</name>
<accession>D8LFD0</accession>
<evidence type="ECO:0000313" key="4">
    <source>
        <dbReference type="EMBL" id="CBN75590.1"/>
    </source>
</evidence>
<dbReference type="AlphaFoldDB" id="D8LFD0"/>
<evidence type="ECO:0000259" key="3">
    <source>
        <dbReference type="Pfam" id="PF00294"/>
    </source>
</evidence>
<dbReference type="SUPFAM" id="SSF53613">
    <property type="entry name" value="Ribokinase-like"/>
    <property type="match status" value="1"/>
</dbReference>
<dbReference type="InterPro" id="IPR002173">
    <property type="entry name" value="Carboh/pur_kinase_PfkB_CS"/>
</dbReference>
<dbReference type="Gene3D" id="3.40.1190.20">
    <property type="match status" value="1"/>
</dbReference>
<keyword evidence="1" id="KW-0808">Transferase</keyword>
<evidence type="ECO:0000313" key="5">
    <source>
        <dbReference type="Proteomes" id="UP000002630"/>
    </source>
</evidence>
<dbReference type="OrthoDB" id="204058at2759"/>